<name>A0ABS8G6W3_9ALTE</name>
<proteinExistence type="predicted"/>
<evidence type="ECO:0000313" key="1">
    <source>
        <dbReference type="EMBL" id="MCC2616337.1"/>
    </source>
</evidence>
<sequence>MKIIRGVFNYADGSNTIFCVGLIEHQDDRHVWVSFITGEWPGTNEEDCFVTSHVWLTPDNRIMRIEDSSSSPFDAEEVFDCFPVTREQVLAQDGAKDWFINTYLALFECDKEIGGYIDA</sequence>
<dbReference type="Proteomes" id="UP001520878">
    <property type="component" value="Unassembled WGS sequence"/>
</dbReference>
<accession>A0ABS8G6W3</accession>
<keyword evidence="2" id="KW-1185">Reference proteome</keyword>
<reference evidence="1 2" key="1">
    <citation type="submission" date="2021-10" db="EMBL/GenBank/DDBJ databases">
        <title>Draft genome of Aestuariibacter halophilus JC2043.</title>
        <authorList>
            <person name="Emsley S.A."/>
            <person name="Pfannmuller K.M."/>
            <person name="Ushijima B."/>
            <person name="Saw J.H."/>
            <person name="Videau P."/>
        </authorList>
    </citation>
    <scope>NUCLEOTIDE SEQUENCE [LARGE SCALE GENOMIC DNA]</scope>
    <source>
        <strain evidence="1 2">JC2043</strain>
    </source>
</reference>
<protein>
    <submittedName>
        <fullName evidence="1">Uncharacterized protein</fullName>
    </submittedName>
</protein>
<evidence type="ECO:0000313" key="2">
    <source>
        <dbReference type="Proteomes" id="UP001520878"/>
    </source>
</evidence>
<dbReference type="EMBL" id="JAJEWP010000002">
    <property type="protein sequence ID" value="MCC2616337.1"/>
    <property type="molecule type" value="Genomic_DNA"/>
</dbReference>
<comment type="caution">
    <text evidence="1">The sequence shown here is derived from an EMBL/GenBank/DDBJ whole genome shotgun (WGS) entry which is preliminary data.</text>
</comment>
<dbReference type="RefSeq" id="WP_207319972.1">
    <property type="nucleotide sequence ID" value="NZ_JAJEWP010000002.1"/>
</dbReference>
<gene>
    <name evidence="1" type="ORF">LJ739_08805</name>
</gene>
<organism evidence="1 2">
    <name type="scientific">Fluctibacter halophilus</name>
    <dbReference type="NCBI Taxonomy" id="226011"/>
    <lineage>
        <taxon>Bacteria</taxon>
        <taxon>Pseudomonadati</taxon>
        <taxon>Pseudomonadota</taxon>
        <taxon>Gammaproteobacteria</taxon>
        <taxon>Alteromonadales</taxon>
        <taxon>Alteromonadaceae</taxon>
        <taxon>Fluctibacter</taxon>
    </lineage>
</organism>